<gene>
    <name evidence="4" type="primary">nccrp1</name>
</gene>
<dbReference type="AlphaFoldDB" id="A0A6J2W190"/>
<evidence type="ECO:0000256" key="1">
    <source>
        <dbReference type="SAM" id="MobiDB-lite"/>
    </source>
</evidence>
<dbReference type="FunCoup" id="A0A6J2W190">
    <property type="interactions" value="868"/>
</dbReference>
<dbReference type="OrthoDB" id="1107553at2759"/>
<sequence length="238" mass="27113">MAAAEWKQKCDTEWQLKSKSIPMPDSVDWKTVYEKKPLGRNLIKNPSPHGVTHNVPPPERELTEQRPDPAQPPRFEPEGDFTGWSTSTEVLPYDTSGIPPGVVVCNLPQFSWFSLEQRVDLKAEGLWDELLDQFQPDIVIEDWYEESQLHESIYQLNVKLLGADGQTVIKEYSCGPKENLEEYSHNWKQVSHVFSGYGPGVRYVLFHHKLKNQFMVEFFGTMVTGSSVIVKTTKSSGA</sequence>
<feature type="compositionally biased region" description="Basic and acidic residues" evidence="1">
    <location>
        <begin position="58"/>
        <end position="67"/>
    </location>
</feature>
<dbReference type="GO" id="GO:0019005">
    <property type="term" value="C:SCF ubiquitin ligase complex"/>
    <property type="evidence" value="ECO:0007669"/>
    <property type="project" value="TreeGrafter"/>
</dbReference>
<dbReference type="Pfam" id="PF04300">
    <property type="entry name" value="FBA"/>
    <property type="match status" value="1"/>
</dbReference>
<dbReference type="InterPro" id="IPR008979">
    <property type="entry name" value="Galactose-bd-like_sf"/>
</dbReference>
<dbReference type="InterPro" id="IPR007397">
    <property type="entry name" value="F-box-assoc_dom"/>
</dbReference>
<reference evidence="4" key="1">
    <citation type="submission" date="2025-08" db="UniProtKB">
        <authorList>
            <consortium name="RefSeq"/>
        </authorList>
    </citation>
    <scope>IDENTIFICATION</scope>
</reference>
<evidence type="ECO:0000259" key="2">
    <source>
        <dbReference type="PROSITE" id="PS51114"/>
    </source>
</evidence>
<evidence type="ECO:0000313" key="3">
    <source>
        <dbReference type="Proteomes" id="UP000504632"/>
    </source>
</evidence>
<dbReference type="Proteomes" id="UP000504632">
    <property type="component" value="Chromosome 8"/>
</dbReference>
<name>A0A6J2W190_CHACN</name>
<dbReference type="PANTHER" id="PTHR12125:SF1">
    <property type="entry name" value="F-BOX ONLY PROTEIN 50"/>
    <property type="match status" value="1"/>
</dbReference>
<organism evidence="3 4">
    <name type="scientific">Chanos chanos</name>
    <name type="common">Milkfish</name>
    <name type="synonym">Mugil chanos</name>
    <dbReference type="NCBI Taxonomy" id="29144"/>
    <lineage>
        <taxon>Eukaryota</taxon>
        <taxon>Metazoa</taxon>
        <taxon>Chordata</taxon>
        <taxon>Craniata</taxon>
        <taxon>Vertebrata</taxon>
        <taxon>Euteleostomi</taxon>
        <taxon>Actinopterygii</taxon>
        <taxon>Neopterygii</taxon>
        <taxon>Teleostei</taxon>
        <taxon>Ostariophysi</taxon>
        <taxon>Gonorynchiformes</taxon>
        <taxon>Chanidae</taxon>
        <taxon>Chanos</taxon>
    </lineage>
</organism>
<dbReference type="CTD" id="342897"/>
<evidence type="ECO:0000313" key="4">
    <source>
        <dbReference type="RefSeq" id="XP_030637894.1"/>
    </source>
</evidence>
<feature type="region of interest" description="Disordered" evidence="1">
    <location>
        <begin position="39"/>
        <end position="81"/>
    </location>
</feature>
<dbReference type="PROSITE" id="PS51114">
    <property type="entry name" value="FBA"/>
    <property type="match status" value="1"/>
</dbReference>
<dbReference type="GO" id="GO:0061630">
    <property type="term" value="F:ubiquitin protein ligase activity"/>
    <property type="evidence" value="ECO:0007669"/>
    <property type="project" value="TreeGrafter"/>
</dbReference>
<dbReference type="RefSeq" id="XP_030637894.1">
    <property type="nucleotide sequence ID" value="XM_030782034.1"/>
</dbReference>
<feature type="domain" description="FBA" evidence="2">
    <location>
        <begin position="32"/>
        <end position="232"/>
    </location>
</feature>
<dbReference type="SMART" id="SM01198">
    <property type="entry name" value="FBA"/>
    <property type="match status" value="1"/>
</dbReference>
<dbReference type="GO" id="GO:0036503">
    <property type="term" value="P:ERAD pathway"/>
    <property type="evidence" value="ECO:0007669"/>
    <property type="project" value="TreeGrafter"/>
</dbReference>
<dbReference type="GO" id="GO:0005737">
    <property type="term" value="C:cytoplasm"/>
    <property type="evidence" value="ECO:0007669"/>
    <property type="project" value="TreeGrafter"/>
</dbReference>
<dbReference type="GO" id="GO:0006516">
    <property type="term" value="P:glycoprotein catabolic process"/>
    <property type="evidence" value="ECO:0007669"/>
    <property type="project" value="TreeGrafter"/>
</dbReference>
<dbReference type="PANTHER" id="PTHR12125">
    <property type="entry name" value="F-BOX ONLY PROTEIN 6-LIKE PROTEIN"/>
    <property type="match status" value="1"/>
</dbReference>
<accession>A0A6J2W190</accession>
<dbReference type="GO" id="GO:0031146">
    <property type="term" value="P:SCF-dependent proteasomal ubiquitin-dependent protein catabolic process"/>
    <property type="evidence" value="ECO:0007669"/>
    <property type="project" value="TreeGrafter"/>
</dbReference>
<proteinExistence type="predicted"/>
<dbReference type="Gene3D" id="2.60.120.260">
    <property type="entry name" value="Galactose-binding domain-like"/>
    <property type="match status" value="1"/>
</dbReference>
<dbReference type="GeneID" id="115818615"/>
<dbReference type="FunFam" id="2.60.120.260:FF:000012">
    <property type="entry name" value="F-box only protein 2"/>
    <property type="match status" value="1"/>
</dbReference>
<dbReference type="InParanoid" id="A0A6J2W190"/>
<dbReference type="InterPro" id="IPR039752">
    <property type="entry name" value="F-box_only"/>
</dbReference>
<dbReference type="SUPFAM" id="SSF49785">
    <property type="entry name" value="Galactose-binding domain-like"/>
    <property type="match status" value="1"/>
</dbReference>
<keyword evidence="3" id="KW-1185">Reference proteome</keyword>
<protein>
    <submittedName>
        <fullName evidence="4">F-box only protein 50</fullName>
    </submittedName>
</protein>